<comment type="caution">
    <text evidence="5">The sequence shown here is derived from an EMBL/GenBank/DDBJ whole genome shotgun (WGS) entry which is preliminary data.</text>
</comment>
<keyword evidence="2" id="KW-0378">Hydrolase</keyword>
<dbReference type="InterPro" id="IPR033121">
    <property type="entry name" value="PEPTIDASE_A1"/>
</dbReference>
<sequence length="449" mass="47791">MTPKAMLLSLIQLACFATATPAPAGAAVPPRGQSLTIPVRANPHHVPDGPAELAAAYRRWNMPVPEGLKTHLLARRAGYSGKSPPSPLNQTAGIAPAASTANNDAWLSEIYLGTPDAQPVSVKIDSGVSDFWLFSTDTQFPKSIATASRPNLYDPSKSQASQELQDFSWNLTDDDTSSVSGKVYFDNLRIGEVTDQNWFNITNATIQSAVDATGHFAVDQTGLGGVLGIAKSGPSSVQPTMPTMMDRLKQDLHYPSICADLRHNSSLGFFDFGSGRSGDSAALVDEPPVPGSPHWDFRVARFRLTSMADGVWWSAPFSATVDTGSNLLLIPGQLVALYYAEIPGATFDPSLRAWLFPCNIASGIPDFEFATTGGFNGTLPKEYINLGPVSSNDGKCFGGIQPSGNDHGIFGGVVLKTMYVQFNFGDTGSFVSFGPKGLDVCSLTNTCKL</sequence>
<evidence type="ECO:0000256" key="3">
    <source>
        <dbReference type="SAM" id="SignalP"/>
    </source>
</evidence>
<evidence type="ECO:0000313" key="6">
    <source>
        <dbReference type="Proteomes" id="UP000613401"/>
    </source>
</evidence>
<reference evidence="5" key="1">
    <citation type="journal article" date="2020" name="Phytopathology">
        <title>Genome sequence and comparative analysis of Colletotrichum gloeosporioides isolated from Liriodendron leaves.</title>
        <authorList>
            <person name="Fu F.F."/>
            <person name="Hao Z."/>
            <person name="Wang P."/>
            <person name="Lu Y."/>
            <person name="Xue L.J."/>
            <person name="Wei G."/>
            <person name="Tian Y."/>
            <person name="Baishi H."/>
            <person name="Xu H."/>
            <person name="Shi J."/>
            <person name="Cheng T."/>
            <person name="Wang G."/>
            <person name="Yi Y."/>
            <person name="Chen J."/>
        </authorList>
    </citation>
    <scope>NUCLEOTIDE SEQUENCE</scope>
    <source>
        <strain evidence="5">Lc1</strain>
    </source>
</reference>
<dbReference type="PROSITE" id="PS51767">
    <property type="entry name" value="PEPTIDASE_A1"/>
    <property type="match status" value="1"/>
</dbReference>
<dbReference type="InterPro" id="IPR001461">
    <property type="entry name" value="Aspartic_peptidase_A1"/>
</dbReference>
<protein>
    <submittedName>
        <fullName evidence="5">Putative aspartic-type endopeptidase</fullName>
    </submittedName>
</protein>
<evidence type="ECO:0000259" key="4">
    <source>
        <dbReference type="PROSITE" id="PS51767"/>
    </source>
</evidence>
<dbReference type="PROSITE" id="PS00141">
    <property type="entry name" value="ASP_PROTEASE"/>
    <property type="match status" value="1"/>
</dbReference>
<keyword evidence="2" id="KW-0645">Protease</keyword>
<dbReference type="SUPFAM" id="SSF50630">
    <property type="entry name" value="Acid proteases"/>
    <property type="match status" value="1"/>
</dbReference>
<dbReference type="Gene3D" id="2.40.70.10">
    <property type="entry name" value="Acid Proteases"/>
    <property type="match status" value="2"/>
</dbReference>
<feature type="chain" id="PRO_5034238739" evidence="3">
    <location>
        <begin position="22"/>
        <end position="449"/>
    </location>
</feature>
<gene>
    <name evidence="5" type="ORF">GCG54_00003320</name>
</gene>
<dbReference type="EMBL" id="WVTB01000063">
    <property type="protein sequence ID" value="KAF3802515.1"/>
    <property type="molecule type" value="Genomic_DNA"/>
</dbReference>
<dbReference type="InterPro" id="IPR021109">
    <property type="entry name" value="Peptidase_aspartic_dom_sf"/>
</dbReference>
<keyword evidence="6" id="KW-1185">Reference proteome</keyword>
<organism evidence="5 6">
    <name type="scientific">Colletotrichum gloeosporioides</name>
    <name type="common">Anthracnose fungus</name>
    <name type="synonym">Glomerella cingulata</name>
    <dbReference type="NCBI Taxonomy" id="474922"/>
    <lineage>
        <taxon>Eukaryota</taxon>
        <taxon>Fungi</taxon>
        <taxon>Dikarya</taxon>
        <taxon>Ascomycota</taxon>
        <taxon>Pezizomycotina</taxon>
        <taxon>Sordariomycetes</taxon>
        <taxon>Hypocreomycetidae</taxon>
        <taxon>Glomerellales</taxon>
        <taxon>Glomerellaceae</taxon>
        <taxon>Colletotrichum</taxon>
        <taxon>Colletotrichum gloeosporioides species complex</taxon>
    </lineage>
</organism>
<dbReference type="RefSeq" id="XP_045261674.1">
    <property type="nucleotide sequence ID" value="XM_045403393.1"/>
</dbReference>
<dbReference type="Proteomes" id="UP000613401">
    <property type="component" value="Unassembled WGS sequence"/>
</dbReference>
<comment type="similarity">
    <text evidence="1">Belongs to the peptidase A1 family.</text>
</comment>
<dbReference type="AlphaFoldDB" id="A0A8H4CEF8"/>
<dbReference type="PANTHER" id="PTHR47966:SF2">
    <property type="entry name" value="ASPERGILLOPEPSIN-1-RELATED"/>
    <property type="match status" value="1"/>
</dbReference>
<keyword evidence="2" id="KW-0064">Aspartyl protease</keyword>
<feature type="signal peptide" evidence="3">
    <location>
        <begin position="1"/>
        <end position="21"/>
    </location>
</feature>
<feature type="domain" description="Peptidase A1" evidence="4">
    <location>
        <begin position="106"/>
        <end position="434"/>
    </location>
</feature>
<dbReference type="GO" id="GO:0006508">
    <property type="term" value="P:proteolysis"/>
    <property type="evidence" value="ECO:0007669"/>
    <property type="project" value="InterPro"/>
</dbReference>
<evidence type="ECO:0000256" key="1">
    <source>
        <dbReference type="ARBA" id="ARBA00007447"/>
    </source>
</evidence>
<evidence type="ECO:0000256" key="2">
    <source>
        <dbReference type="ARBA" id="ARBA00022750"/>
    </source>
</evidence>
<reference evidence="5" key="2">
    <citation type="submission" date="2020-03" db="EMBL/GenBank/DDBJ databases">
        <authorList>
            <person name="Fu F.-F."/>
            <person name="Chen J."/>
        </authorList>
    </citation>
    <scope>NUCLEOTIDE SEQUENCE</scope>
    <source>
        <strain evidence="5">Lc1</strain>
    </source>
</reference>
<dbReference type="InterPro" id="IPR001969">
    <property type="entry name" value="Aspartic_peptidase_AS"/>
</dbReference>
<dbReference type="GeneID" id="69010480"/>
<accession>A0A8H4CEF8</accession>
<dbReference type="Pfam" id="PF00026">
    <property type="entry name" value="Asp"/>
    <property type="match status" value="1"/>
</dbReference>
<name>A0A8H4CEF8_COLGL</name>
<dbReference type="PANTHER" id="PTHR47966">
    <property type="entry name" value="BETA-SITE APP-CLEAVING ENZYME, ISOFORM A-RELATED"/>
    <property type="match status" value="1"/>
</dbReference>
<evidence type="ECO:0000313" key="5">
    <source>
        <dbReference type="EMBL" id="KAF3802515.1"/>
    </source>
</evidence>
<dbReference type="GO" id="GO:0004190">
    <property type="term" value="F:aspartic-type endopeptidase activity"/>
    <property type="evidence" value="ECO:0007669"/>
    <property type="project" value="UniProtKB-KW"/>
</dbReference>
<keyword evidence="3" id="KW-0732">Signal</keyword>
<proteinExistence type="inferred from homology"/>